<dbReference type="InterPro" id="IPR029058">
    <property type="entry name" value="AB_hydrolase_fold"/>
</dbReference>
<evidence type="ECO:0000256" key="3">
    <source>
        <dbReference type="SAM" id="SignalP"/>
    </source>
</evidence>
<dbReference type="EMBL" id="CAXAMN010022951">
    <property type="protein sequence ID" value="CAK9073987.1"/>
    <property type="molecule type" value="Genomic_DNA"/>
</dbReference>
<organism evidence="5 6">
    <name type="scientific">Durusdinium trenchii</name>
    <dbReference type="NCBI Taxonomy" id="1381693"/>
    <lineage>
        <taxon>Eukaryota</taxon>
        <taxon>Sar</taxon>
        <taxon>Alveolata</taxon>
        <taxon>Dinophyceae</taxon>
        <taxon>Suessiales</taxon>
        <taxon>Symbiodiniaceae</taxon>
        <taxon>Durusdinium</taxon>
    </lineage>
</organism>
<feature type="signal peptide" evidence="3">
    <location>
        <begin position="1"/>
        <end position="28"/>
    </location>
</feature>
<keyword evidence="3" id="KW-0732">Signal</keyword>
<evidence type="ECO:0000313" key="5">
    <source>
        <dbReference type="EMBL" id="CAK9073987.1"/>
    </source>
</evidence>
<protein>
    <recommendedName>
        <fullName evidence="4">Alpha/beta hydrolase fold-3 domain-containing protein</fullName>
    </recommendedName>
</protein>
<feature type="chain" id="PRO_5046138191" description="Alpha/beta hydrolase fold-3 domain-containing protein" evidence="3">
    <location>
        <begin position="29"/>
        <end position="578"/>
    </location>
</feature>
<evidence type="ECO:0000256" key="1">
    <source>
        <dbReference type="ARBA" id="ARBA00022801"/>
    </source>
</evidence>
<dbReference type="PANTHER" id="PTHR48081">
    <property type="entry name" value="AB HYDROLASE SUPERFAMILY PROTEIN C4A8.06C"/>
    <property type="match status" value="1"/>
</dbReference>
<dbReference type="SUPFAM" id="SSF53474">
    <property type="entry name" value="alpha/beta-Hydrolases"/>
    <property type="match status" value="1"/>
</dbReference>
<comment type="caution">
    <text evidence="5">The sequence shown here is derived from an EMBL/GenBank/DDBJ whole genome shotgun (WGS) entry which is preliminary data.</text>
</comment>
<accession>A0ABP0PEP8</accession>
<keyword evidence="2" id="KW-0472">Membrane</keyword>
<dbReference type="PANTHER" id="PTHR48081:SF30">
    <property type="entry name" value="ACETYL-HYDROLASE LIPR-RELATED"/>
    <property type="match status" value="1"/>
</dbReference>
<keyword evidence="2" id="KW-1133">Transmembrane helix</keyword>
<dbReference type="InterPro" id="IPR013094">
    <property type="entry name" value="AB_hydrolase_3"/>
</dbReference>
<keyword evidence="2" id="KW-0812">Transmembrane</keyword>
<evidence type="ECO:0000256" key="2">
    <source>
        <dbReference type="SAM" id="Phobius"/>
    </source>
</evidence>
<dbReference type="Proteomes" id="UP001642484">
    <property type="component" value="Unassembled WGS sequence"/>
</dbReference>
<dbReference type="Pfam" id="PF07859">
    <property type="entry name" value="Abhydrolase_3"/>
    <property type="match status" value="1"/>
</dbReference>
<reference evidence="5 6" key="1">
    <citation type="submission" date="2024-02" db="EMBL/GenBank/DDBJ databases">
        <authorList>
            <person name="Chen Y."/>
            <person name="Shah S."/>
            <person name="Dougan E. K."/>
            <person name="Thang M."/>
            <person name="Chan C."/>
        </authorList>
    </citation>
    <scope>NUCLEOTIDE SEQUENCE [LARGE SCALE GENOMIC DNA]</scope>
</reference>
<keyword evidence="1" id="KW-0378">Hydrolase</keyword>
<evidence type="ECO:0000313" key="6">
    <source>
        <dbReference type="Proteomes" id="UP001642484"/>
    </source>
</evidence>
<gene>
    <name evidence="5" type="ORF">CCMP2556_LOCUS36461</name>
</gene>
<keyword evidence="6" id="KW-1185">Reference proteome</keyword>
<name>A0ABP0PEP8_9DINO</name>
<dbReference type="InterPro" id="IPR050300">
    <property type="entry name" value="GDXG_lipolytic_enzyme"/>
</dbReference>
<evidence type="ECO:0000259" key="4">
    <source>
        <dbReference type="Pfam" id="PF07859"/>
    </source>
</evidence>
<proteinExistence type="predicted"/>
<feature type="transmembrane region" description="Helical" evidence="2">
    <location>
        <begin position="494"/>
        <end position="518"/>
    </location>
</feature>
<dbReference type="PROSITE" id="PS51257">
    <property type="entry name" value="PROKAR_LIPOPROTEIN"/>
    <property type="match status" value="1"/>
</dbReference>
<dbReference type="Gene3D" id="3.40.50.1820">
    <property type="entry name" value="alpha/beta hydrolase"/>
    <property type="match status" value="1"/>
</dbReference>
<feature type="domain" description="Alpha/beta hydrolase fold-3" evidence="4">
    <location>
        <begin position="140"/>
        <end position="386"/>
    </location>
</feature>
<sequence length="578" mass="62839">MQPKSGRRGGSSMLLLVLLATSCLLGSAKPSRGRPRTVRSVLLASDLAGRTEPEECKLSGHKDLHLLSPATACCYGKIVKNTSCCMDQQIAPGVTRKTLQRKGMHWNCTEENCWDTVQGPRGRDSFWLPEGATCSTPRTLYTHGGSWMYGSPDTDSYAQLGSRLAKVTGTVVMLTDYPLVPAGNYSSILQWAIDALQWLSLNGPFEGCDEEHGAKRVPLFVGGDSSGGGTTMSLVLTLAKRPQLLGQKLAGAFFFSPWTNLMCNTPEYYSNAFSKIQGSGKFQDDSKLTMYTGDILFQEVTPENADAFNGNAVDYLGGDFELQTDPIASPFFAQPADFAGSLPPLYFAVGASESILGDSVRVAQHAAQGGCDVILEVYHGMWHVFPMYSEGCGLGEPLWAGAYAINQTGLFVRHIHEQGRLPYKLKVEGPNGGPPESSILAKFWQPSVSKVPFFRYLYDPNVRHFSKVGELLPNRDATYSYKDIMKDLAKQSPWIVLPSLTGAAVTIFVMGFCLGGLTEFGGERAVRRFAHGGGWCTGFAGGRVGWKFSARSTSGTARAPRPIYWGSRSWSLRRSSGA</sequence>